<keyword evidence="4" id="KW-0963">Cytoplasm</keyword>
<dbReference type="Gene3D" id="3.40.1160.10">
    <property type="entry name" value="Acetylglutamate kinase-like"/>
    <property type="match status" value="1"/>
</dbReference>
<organism evidence="12 13">
    <name type="scientific">Candidatus Magasanikbacteria bacterium RIFOXYC2_FULL_40_16</name>
    <dbReference type="NCBI Taxonomy" id="1798703"/>
    <lineage>
        <taxon>Bacteria</taxon>
        <taxon>Candidatus Magasanikiibacteriota</taxon>
    </lineage>
</organism>
<dbReference type="SUPFAM" id="SSF53633">
    <property type="entry name" value="Carbamate kinase-like"/>
    <property type="match status" value="1"/>
</dbReference>
<keyword evidence="6" id="KW-0547">Nucleotide-binding</keyword>
<keyword evidence="7" id="KW-0418">Kinase</keyword>
<evidence type="ECO:0000256" key="5">
    <source>
        <dbReference type="ARBA" id="ARBA00022679"/>
    </source>
</evidence>
<evidence type="ECO:0000313" key="13">
    <source>
        <dbReference type="Proteomes" id="UP000178895"/>
    </source>
</evidence>
<dbReference type="InterPro" id="IPR036393">
    <property type="entry name" value="AceGlu_kinase-like_sf"/>
</dbReference>
<reference evidence="12 13" key="1">
    <citation type="journal article" date="2016" name="Nat. Commun.">
        <title>Thousands of microbial genomes shed light on interconnected biogeochemical processes in an aquifer system.</title>
        <authorList>
            <person name="Anantharaman K."/>
            <person name="Brown C.T."/>
            <person name="Hug L.A."/>
            <person name="Sharon I."/>
            <person name="Castelle C.J."/>
            <person name="Probst A.J."/>
            <person name="Thomas B.C."/>
            <person name="Singh A."/>
            <person name="Wilkins M.J."/>
            <person name="Karaoz U."/>
            <person name="Brodie E.L."/>
            <person name="Williams K.H."/>
            <person name="Hubbard S.S."/>
            <person name="Banfield J.F."/>
        </authorList>
    </citation>
    <scope>NUCLEOTIDE SEQUENCE [LARGE SCALE GENOMIC DNA]</scope>
</reference>
<evidence type="ECO:0000256" key="6">
    <source>
        <dbReference type="ARBA" id="ARBA00022741"/>
    </source>
</evidence>
<evidence type="ECO:0000256" key="2">
    <source>
        <dbReference type="ARBA" id="ARBA00007614"/>
    </source>
</evidence>
<keyword evidence="9" id="KW-0665">Pyrimidine biosynthesis</keyword>
<feature type="domain" description="Aspartate/glutamate/uridylate kinase" evidence="11">
    <location>
        <begin position="2"/>
        <end position="203"/>
    </location>
</feature>
<keyword evidence="5" id="KW-0808">Transferase</keyword>
<evidence type="ECO:0000256" key="4">
    <source>
        <dbReference type="ARBA" id="ARBA00022490"/>
    </source>
</evidence>
<dbReference type="PANTHER" id="PTHR42833:SF4">
    <property type="entry name" value="URIDYLATE KINASE PUMPKIN, CHLOROPLASTIC"/>
    <property type="match status" value="1"/>
</dbReference>
<evidence type="ECO:0000256" key="3">
    <source>
        <dbReference type="ARBA" id="ARBA00012899"/>
    </source>
</evidence>
<keyword evidence="8" id="KW-0067">ATP-binding</keyword>
<dbReference type="Pfam" id="PF00696">
    <property type="entry name" value="AA_kinase"/>
    <property type="match status" value="1"/>
</dbReference>
<gene>
    <name evidence="12" type="ORF">A2469_02730</name>
</gene>
<comment type="pathway">
    <text evidence="1">Pyrimidine metabolism; CTP biosynthesis via de novo pathway; UDP from UMP (UMPK route): step 1/1.</text>
</comment>
<comment type="similarity">
    <text evidence="2">Belongs to the UMP kinase family.</text>
</comment>
<sequence length="226" mass="25176">MYKILSVGGSTIITADGFSLDFLKKLKAMIIRRVKSGEKFILVIGGGRTARLYQDGAKRITKLTNKQLDEIGIYATVLNAQFVRFMFGDLAHNEIISNPTKKIKTNKSIIIASGWKPGCSTDYDAVLMAKTYGVKEIFNLSNIEYVYDKDPVKFSDARKIEETDWKTFIKEIVGNKWVAGKNAPFDPVASREAQKLGLRVSILKGSNLIEVEKALSGKKFKGTVIE</sequence>
<evidence type="ECO:0000256" key="1">
    <source>
        <dbReference type="ARBA" id="ARBA00004791"/>
    </source>
</evidence>
<accession>A0A1F6NZ34</accession>
<evidence type="ECO:0000259" key="11">
    <source>
        <dbReference type="Pfam" id="PF00696"/>
    </source>
</evidence>
<comment type="caution">
    <text evidence="12">The sequence shown here is derived from an EMBL/GenBank/DDBJ whole genome shotgun (WGS) entry which is preliminary data.</text>
</comment>
<dbReference type="NCBIfam" id="TIGR02076">
    <property type="entry name" value="pyrH_arch"/>
    <property type="match status" value="1"/>
</dbReference>
<evidence type="ECO:0000256" key="7">
    <source>
        <dbReference type="ARBA" id="ARBA00022777"/>
    </source>
</evidence>
<dbReference type="EC" id="2.7.4.22" evidence="3"/>
<evidence type="ECO:0000256" key="10">
    <source>
        <dbReference type="ARBA" id="ARBA00032092"/>
    </source>
</evidence>
<evidence type="ECO:0000256" key="9">
    <source>
        <dbReference type="ARBA" id="ARBA00022975"/>
    </source>
</evidence>
<dbReference type="GO" id="GO:0006225">
    <property type="term" value="P:UDP biosynthetic process"/>
    <property type="evidence" value="ECO:0007669"/>
    <property type="project" value="TreeGrafter"/>
</dbReference>
<name>A0A1F6NZ34_9BACT</name>
<dbReference type="EMBL" id="MFQY01000065">
    <property type="protein sequence ID" value="OGH89192.1"/>
    <property type="molecule type" value="Genomic_DNA"/>
</dbReference>
<dbReference type="InterPro" id="IPR011818">
    <property type="entry name" value="Uridylate_kinase_arch/spir"/>
</dbReference>
<dbReference type="GO" id="GO:0033862">
    <property type="term" value="F:UMP kinase activity"/>
    <property type="evidence" value="ECO:0007669"/>
    <property type="project" value="UniProtKB-EC"/>
</dbReference>
<protein>
    <recommendedName>
        <fullName evidence="3">UMP kinase</fullName>
        <ecNumber evidence="3">2.7.4.22</ecNumber>
    </recommendedName>
    <alternativeName>
        <fullName evidence="10">Uridine monophosphate kinase</fullName>
    </alternativeName>
</protein>
<evidence type="ECO:0000256" key="8">
    <source>
        <dbReference type="ARBA" id="ARBA00022840"/>
    </source>
</evidence>
<evidence type="ECO:0000313" key="12">
    <source>
        <dbReference type="EMBL" id="OGH89192.1"/>
    </source>
</evidence>
<dbReference type="InterPro" id="IPR001048">
    <property type="entry name" value="Asp/Glu/Uridylate_kinase"/>
</dbReference>
<dbReference type="GO" id="GO:0005524">
    <property type="term" value="F:ATP binding"/>
    <property type="evidence" value="ECO:0007669"/>
    <property type="project" value="UniProtKB-KW"/>
</dbReference>
<dbReference type="AlphaFoldDB" id="A0A1F6NZ34"/>
<proteinExistence type="inferred from homology"/>
<dbReference type="Proteomes" id="UP000178895">
    <property type="component" value="Unassembled WGS sequence"/>
</dbReference>
<dbReference type="PANTHER" id="PTHR42833">
    <property type="entry name" value="URIDYLATE KINASE"/>
    <property type="match status" value="1"/>
</dbReference>